<organism evidence="1">
    <name type="scientific">marine sediment metagenome</name>
    <dbReference type="NCBI Taxonomy" id="412755"/>
    <lineage>
        <taxon>unclassified sequences</taxon>
        <taxon>metagenomes</taxon>
        <taxon>ecological metagenomes</taxon>
    </lineage>
</organism>
<accession>X1AUB8</accession>
<gene>
    <name evidence="1" type="ORF">S01H4_22291</name>
</gene>
<sequence>MKLTKVSAIHSSTMNLFYDQYFSCRVLKSKYFYLLPQVGKTQNLQAKNLLNIQYSLFKFDFLGSFGWVNKYLVVE</sequence>
<protein>
    <submittedName>
        <fullName evidence="1">Uncharacterized protein</fullName>
    </submittedName>
</protein>
<reference evidence="1" key="1">
    <citation type="journal article" date="2014" name="Front. Microbiol.">
        <title>High frequency of phylogenetically diverse reductive dehalogenase-homologous genes in deep subseafloor sedimentary metagenomes.</title>
        <authorList>
            <person name="Kawai M."/>
            <person name="Futagami T."/>
            <person name="Toyoda A."/>
            <person name="Takaki Y."/>
            <person name="Nishi S."/>
            <person name="Hori S."/>
            <person name="Arai W."/>
            <person name="Tsubouchi T."/>
            <person name="Morono Y."/>
            <person name="Uchiyama I."/>
            <person name="Ito T."/>
            <person name="Fujiyama A."/>
            <person name="Inagaki F."/>
            <person name="Takami H."/>
        </authorList>
    </citation>
    <scope>NUCLEOTIDE SEQUENCE</scope>
    <source>
        <strain evidence="1">Expedition CK06-06</strain>
    </source>
</reference>
<proteinExistence type="predicted"/>
<comment type="caution">
    <text evidence="1">The sequence shown here is derived from an EMBL/GenBank/DDBJ whole genome shotgun (WGS) entry which is preliminary data.</text>
</comment>
<name>X1AUB8_9ZZZZ</name>
<dbReference type="EMBL" id="BART01010192">
    <property type="protein sequence ID" value="GAG86315.1"/>
    <property type="molecule type" value="Genomic_DNA"/>
</dbReference>
<evidence type="ECO:0000313" key="1">
    <source>
        <dbReference type="EMBL" id="GAG86315.1"/>
    </source>
</evidence>
<dbReference type="AlphaFoldDB" id="X1AUB8"/>